<protein>
    <submittedName>
        <fullName evidence="1">Uncharacterized protein</fullName>
    </submittedName>
</protein>
<reference evidence="1 2" key="1">
    <citation type="submission" date="2015-11" db="EMBL/GenBank/DDBJ databases">
        <title>Expanding the genomic diversity of Burkholderia species for the development of highly accurate diagnostics.</title>
        <authorList>
            <person name="Sahl J."/>
            <person name="Keim P."/>
            <person name="Wagner D."/>
        </authorList>
    </citation>
    <scope>NUCLEOTIDE SEQUENCE [LARGE SCALE GENOMIC DNA]</scope>
    <source>
        <strain evidence="1 2">MSMB2036</strain>
    </source>
</reference>
<accession>A0A118HLL3</accession>
<proteinExistence type="predicted"/>
<sequence length="104" mass="11539">MKVTIKGVVHAQQVEQYDAEKLEYVPATKFMVFPYEMTDVSSDYVVVGQQEFTVDVPDNFDPRAGIVANLEREKKALQAECAARITAIDSRIQSLLAIENGATS</sequence>
<name>A0A118HLL3_9BURK</name>
<dbReference type="Proteomes" id="UP000064029">
    <property type="component" value="Unassembled WGS sequence"/>
</dbReference>
<dbReference type="RefSeq" id="WP_059758038.1">
    <property type="nucleotide sequence ID" value="NZ_CP013414.1"/>
</dbReference>
<evidence type="ECO:0000313" key="2">
    <source>
        <dbReference type="Proteomes" id="UP000064029"/>
    </source>
</evidence>
<dbReference type="AlphaFoldDB" id="A0A118HLL3"/>
<comment type="caution">
    <text evidence="1">The sequence shown here is derived from an EMBL/GenBank/DDBJ whole genome shotgun (WGS) entry which is preliminary data.</text>
</comment>
<evidence type="ECO:0000313" key="1">
    <source>
        <dbReference type="EMBL" id="KVG56420.1"/>
    </source>
</evidence>
<dbReference type="EMBL" id="LOXM01000255">
    <property type="protein sequence ID" value="KVG56420.1"/>
    <property type="molecule type" value="Genomic_DNA"/>
</dbReference>
<organism evidence="1 2">
    <name type="scientific">Burkholderia ubonensis</name>
    <dbReference type="NCBI Taxonomy" id="101571"/>
    <lineage>
        <taxon>Bacteria</taxon>
        <taxon>Pseudomonadati</taxon>
        <taxon>Pseudomonadota</taxon>
        <taxon>Betaproteobacteria</taxon>
        <taxon>Burkholderiales</taxon>
        <taxon>Burkholderiaceae</taxon>
        <taxon>Burkholderia</taxon>
        <taxon>Burkholderia cepacia complex</taxon>
    </lineage>
</organism>
<gene>
    <name evidence="1" type="ORF">WJ33_36960</name>
</gene>
<dbReference type="OrthoDB" id="9114186at2"/>